<evidence type="ECO:0000256" key="1">
    <source>
        <dbReference type="SAM" id="MobiDB-lite"/>
    </source>
</evidence>
<evidence type="ECO:0000313" key="2">
    <source>
        <dbReference type="EMBL" id="KAF0729535.1"/>
    </source>
</evidence>
<evidence type="ECO:0000313" key="3">
    <source>
        <dbReference type="Proteomes" id="UP000481153"/>
    </source>
</evidence>
<organism evidence="2 3">
    <name type="scientific">Aphanomyces euteiches</name>
    <dbReference type="NCBI Taxonomy" id="100861"/>
    <lineage>
        <taxon>Eukaryota</taxon>
        <taxon>Sar</taxon>
        <taxon>Stramenopiles</taxon>
        <taxon>Oomycota</taxon>
        <taxon>Saprolegniomycetes</taxon>
        <taxon>Saprolegniales</taxon>
        <taxon>Verrucalvaceae</taxon>
        <taxon>Aphanomyces</taxon>
    </lineage>
</organism>
<proteinExistence type="predicted"/>
<protein>
    <submittedName>
        <fullName evidence="2">Uncharacterized protein</fullName>
    </submittedName>
</protein>
<dbReference type="Proteomes" id="UP000481153">
    <property type="component" value="Unassembled WGS sequence"/>
</dbReference>
<accession>A0A6G0WQ62</accession>
<dbReference type="EMBL" id="VJMJ01000163">
    <property type="protein sequence ID" value="KAF0729535.1"/>
    <property type="molecule type" value="Genomic_DNA"/>
</dbReference>
<name>A0A6G0WQ62_9STRA</name>
<feature type="compositionally biased region" description="Basic and acidic residues" evidence="1">
    <location>
        <begin position="26"/>
        <end position="40"/>
    </location>
</feature>
<keyword evidence="3" id="KW-1185">Reference proteome</keyword>
<dbReference type="VEuPathDB" id="FungiDB:AeMF1_003415"/>
<reference evidence="2 3" key="1">
    <citation type="submission" date="2019-07" db="EMBL/GenBank/DDBJ databases">
        <title>Genomics analysis of Aphanomyces spp. identifies a new class of oomycete effector associated with host adaptation.</title>
        <authorList>
            <person name="Gaulin E."/>
        </authorList>
    </citation>
    <scope>NUCLEOTIDE SEQUENCE [LARGE SCALE GENOMIC DNA]</scope>
    <source>
        <strain evidence="2 3">ATCC 201684</strain>
    </source>
</reference>
<feature type="region of interest" description="Disordered" evidence="1">
    <location>
        <begin position="17"/>
        <end position="60"/>
    </location>
</feature>
<gene>
    <name evidence="2" type="ORF">Ae201684_012803</name>
</gene>
<feature type="compositionally biased region" description="Acidic residues" evidence="1">
    <location>
        <begin position="41"/>
        <end position="54"/>
    </location>
</feature>
<dbReference type="AlphaFoldDB" id="A0A6G0WQ62"/>
<comment type="caution">
    <text evidence="2">The sequence shown here is derived from an EMBL/GenBank/DDBJ whole genome shotgun (WGS) entry which is preliminary data.</text>
</comment>
<sequence>MYDGWPRCELQELARERGINANQRSDSLREQLAESDAKSDEDMDFPTSDDDYEKEDPSGVIPGEDLIELVAPLLYKPHQQWEHADVLRLAQRMTGNSCLDGRSSVGNRQGAMQFRDIENDLEEYMASHADIRRLLDPYYVMFDHPLAANFDKAIAAYPKSPLNLADPKLPNIFSFQASPQGRRDAHKLIGHVQALCPGQCVHTFTSVMFSQF</sequence>